<dbReference type="NCBIfam" id="TIGR01413">
    <property type="entry name" value="Dyp_perox_fam"/>
    <property type="match status" value="1"/>
</dbReference>
<dbReference type="OrthoDB" id="9781066at2"/>
<dbReference type="PROSITE" id="PS51318">
    <property type="entry name" value="TAT"/>
    <property type="match status" value="1"/>
</dbReference>
<dbReference type="GO" id="GO:0020037">
    <property type="term" value="F:heme binding"/>
    <property type="evidence" value="ECO:0007669"/>
    <property type="project" value="InterPro"/>
</dbReference>
<evidence type="ECO:0000256" key="7">
    <source>
        <dbReference type="ARBA" id="ARBA00023004"/>
    </source>
</evidence>
<comment type="cofactor">
    <cofactor evidence="1">
        <name>heme b</name>
        <dbReference type="ChEBI" id="CHEBI:60344"/>
    </cofactor>
</comment>
<evidence type="ECO:0000256" key="3">
    <source>
        <dbReference type="ARBA" id="ARBA00022617"/>
    </source>
</evidence>
<dbReference type="PANTHER" id="PTHR30521">
    <property type="entry name" value="DEFERROCHELATASE/PEROXIDASE"/>
    <property type="match status" value="1"/>
</dbReference>
<dbReference type="InterPro" id="IPR048327">
    <property type="entry name" value="Dyp_perox_N"/>
</dbReference>
<comment type="similarity">
    <text evidence="8">Belongs to the DyP-type peroxidase family.</text>
</comment>
<dbReference type="GO" id="GO:0046872">
    <property type="term" value="F:metal ion binding"/>
    <property type="evidence" value="ECO:0007669"/>
    <property type="project" value="UniProtKB-KW"/>
</dbReference>
<dbReference type="InterPro" id="IPR011008">
    <property type="entry name" value="Dimeric_a/b-barrel"/>
</dbReference>
<dbReference type="SUPFAM" id="SSF54909">
    <property type="entry name" value="Dimeric alpha+beta barrel"/>
    <property type="match status" value="1"/>
</dbReference>
<evidence type="ECO:0000259" key="10">
    <source>
        <dbReference type="Pfam" id="PF04261"/>
    </source>
</evidence>
<dbReference type="GO" id="GO:0005829">
    <property type="term" value="C:cytosol"/>
    <property type="evidence" value="ECO:0007669"/>
    <property type="project" value="TreeGrafter"/>
</dbReference>
<feature type="compositionally biased region" description="Basic and acidic residues" evidence="9">
    <location>
        <begin position="1"/>
        <end position="11"/>
    </location>
</feature>
<reference evidence="12 13" key="1">
    <citation type="submission" date="2018-02" db="EMBL/GenBank/DDBJ databases">
        <authorList>
            <person name="Cohen D.B."/>
            <person name="Kent A.D."/>
        </authorList>
    </citation>
    <scope>NUCLEOTIDE SEQUENCE [LARGE SCALE GENOMIC DNA]</scope>
    <source>
        <strain evidence="12">1</strain>
    </source>
</reference>
<evidence type="ECO:0000256" key="6">
    <source>
        <dbReference type="ARBA" id="ARBA00023002"/>
    </source>
</evidence>
<dbReference type="EMBL" id="LT985188">
    <property type="protein sequence ID" value="SPD86047.1"/>
    <property type="molecule type" value="Genomic_DNA"/>
</dbReference>
<dbReference type="Proteomes" id="UP000238164">
    <property type="component" value="Chromosome 1"/>
</dbReference>
<dbReference type="AlphaFoldDB" id="A0A2N9JD52"/>
<gene>
    <name evidence="12" type="primary">efeB</name>
    <name evidence="12" type="ORF">MPLG2_1011</name>
</gene>
<keyword evidence="4" id="KW-0479">Metal-binding</keyword>
<dbReference type="PANTHER" id="PTHR30521:SF4">
    <property type="entry name" value="DEFERROCHELATASE"/>
    <property type="match status" value="1"/>
</dbReference>
<evidence type="ECO:0000256" key="4">
    <source>
        <dbReference type="ARBA" id="ARBA00022723"/>
    </source>
</evidence>
<dbReference type="InterPro" id="IPR006311">
    <property type="entry name" value="TAT_signal"/>
</dbReference>
<feature type="region of interest" description="Disordered" evidence="9">
    <location>
        <begin position="1"/>
        <end position="27"/>
    </location>
</feature>
<dbReference type="GO" id="GO:0004601">
    <property type="term" value="F:peroxidase activity"/>
    <property type="evidence" value="ECO:0007669"/>
    <property type="project" value="UniProtKB-KW"/>
</dbReference>
<keyword evidence="2 12" id="KW-0575">Peroxidase</keyword>
<keyword evidence="7" id="KW-0408">Iron</keyword>
<keyword evidence="5" id="KW-0732">Signal</keyword>
<dbReference type="InterPro" id="IPR048328">
    <property type="entry name" value="Dyp_perox_C"/>
</dbReference>
<keyword evidence="6" id="KW-0560">Oxidoreductase</keyword>
<accession>A0A2N9JD52</accession>
<organism evidence="12 13">
    <name type="scientific">Micropruina glycogenica</name>
    <dbReference type="NCBI Taxonomy" id="75385"/>
    <lineage>
        <taxon>Bacteria</taxon>
        <taxon>Bacillati</taxon>
        <taxon>Actinomycetota</taxon>
        <taxon>Actinomycetes</taxon>
        <taxon>Propionibacteriales</taxon>
        <taxon>Nocardioidaceae</taxon>
        <taxon>Micropruina</taxon>
    </lineage>
</organism>
<sequence>MTQDAGEHSQVDDASATAPPPPAGSAGFSRRRLVVGAAGGAVAGAAVGAGITAAVLRPAAAAGADTAPEATDSVELNKSVPFYDQVNQAGIRTPPQRHCVYMTFNLTAGATRQSLQVLLARWSAAISQLVQGRPIGPIEPARPDAVGTDTGEAEGLAPASLTVTVGLGPGVFDDRFDLADKRPALLQPLPRIPGDTLKPELTGGDLSIQACADDPQVAYHAVRNLARMVTSTAQTHWVVLGFGRASAGPGQETPRNLMGFKDGTRNVSSDADYDQFVWLKDAGWMTGGTYQVARKILMTIETWDFDRISDQQRIFGRTKDEGAPLSGEKEFDTPDFALKTDGAHVIDQASHIALAAPENNAGVKILRRGYNFTDGLNDQGLLDAGLLFISYQNDPQHFVDLQAKLGRFDLLNEYIRHVGSAIFAVPPAPKTGRYIAQELFE</sequence>
<feature type="domain" description="Dyp-type peroxidase C-terminal" evidence="11">
    <location>
        <begin position="253"/>
        <end position="428"/>
    </location>
</feature>
<keyword evidence="3" id="KW-0349">Heme</keyword>
<dbReference type="PROSITE" id="PS51404">
    <property type="entry name" value="DYP_PEROXIDASE"/>
    <property type="match status" value="1"/>
</dbReference>
<evidence type="ECO:0000256" key="1">
    <source>
        <dbReference type="ARBA" id="ARBA00001970"/>
    </source>
</evidence>
<evidence type="ECO:0000313" key="13">
    <source>
        <dbReference type="Proteomes" id="UP000238164"/>
    </source>
</evidence>
<evidence type="ECO:0000256" key="5">
    <source>
        <dbReference type="ARBA" id="ARBA00022729"/>
    </source>
</evidence>
<proteinExistence type="inferred from homology"/>
<evidence type="ECO:0000313" key="12">
    <source>
        <dbReference type="EMBL" id="SPD86047.1"/>
    </source>
</evidence>
<name>A0A2N9JD52_9ACTN</name>
<dbReference type="InterPro" id="IPR006314">
    <property type="entry name" value="Dyp_peroxidase"/>
</dbReference>
<dbReference type="Pfam" id="PF04261">
    <property type="entry name" value="Dyp_perox_N"/>
    <property type="match status" value="1"/>
</dbReference>
<dbReference type="KEGG" id="mgg:MPLG2_1011"/>
<dbReference type="RefSeq" id="WP_105185128.1">
    <property type="nucleotide sequence ID" value="NZ_BAAAGO010000015.1"/>
</dbReference>
<evidence type="ECO:0000256" key="2">
    <source>
        <dbReference type="ARBA" id="ARBA00022559"/>
    </source>
</evidence>
<evidence type="ECO:0000256" key="8">
    <source>
        <dbReference type="ARBA" id="ARBA00025737"/>
    </source>
</evidence>
<protein>
    <submittedName>
        <fullName evidence="12">Peroxidase converting ferric iron into ferrous iron</fullName>
    </submittedName>
</protein>
<keyword evidence="13" id="KW-1185">Reference proteome</keyword>
<evidence type="ECO:0000259" key="11">
    <source>
        <dbReference type="Pfam" id="PF20628"/>
    </source>
</evidence>
<feature type="domain" description="Dyp-type peroxidase N-terminal" evidence="10">
    <location>
        <begin position="88"/>
        <end position="242"/>
    </location>
</feature>
<evidence type="ECO:0000256" key="9">
    <source>
        <dbReference type="SAM" id="MobiDB-lite"/>
    </source>
</evidence>
<dbReference type="Pfam" id="PF20628">
    <property type="entry name" value="Dyp_perox_C"/>
    <property type="match status" value="1"/>
</dbReference>